<keyword evidence="1" id="KW-0813">Transport</keyword>
<evidence type="ECO:0000259" key="8">
    <source>
        <dbReference type="PROSITE" id="PS51379"/>
    </source>
</evidence>
<sequence length="77" mass="8470">MDPRSTKSYIVNYMKKLVHDREKCLECAGCVGVCPFGALDMFGLDLQIDAEKCKRCGLCTRACPVGALKLKEVGDAR</sequence>
<keyword evidence="5" id="KW-0249">Electron transport</keyword>
<evidence type="ECO:0000256" key="5">
    <source>
        <dbReference type="ARBA" id="ARBA00022982"/>
    </source>
</evidence>
<comment type="caution">
    <text evidence="9">The sequence shown here is derived from an EMBL/GenBank/DDBJ whole genome shotgun (WGS) entry which is preliminary data.</text>
</comment>
<dbReference type="Proteomes" id="UP000231134">
    <property type="component" value="Unassembled WGS sequence"/>
</dbReference>
<accession>A0A2M9A6W8</accession>
<keyword evidence="10" id="KW-1185">Reference proteome</keyword>
<reference evidence="9 10" key="1">
    <citation type="submission" date="2017-11" db="EMBL/GenBank/DDBJ databases">
        <title>Animal gut microbial communities from fecal samples from Wisconsin, USA.</title>
        <authorList>
            <person name="Neumann A."/>
        </authorList>
    </citation>
    <scope>NUCLEOTIDE SEQUENCE [LARGE SCALE GENOMIC DNA]</scope>
    <source>
        <strain evidence="9 10">UWS3</strain>
    </source>
</reference>
<evidence type="ECO:0000256" key="1">
    <source>
        <dbReference type="ARBA" id="ARBA00022448"/>
    </source>
</evidence>
<evidence type="ECO:0000256" key="4">
    <source>
        <dbReference type="ARBA" id="ARBA00022737"/>
    </source>
</evidence>
<keyword evidence="4" id="KW-0677">Repeat</keyword>
<dbReference type="EMBL" id="PGEX01000001">
    <property type="protein sequence ID" value="PJJ41398.1"/>
    <property type="molecule type" value="Genomic_DNA"/>
</dbReference>
<dbReference type="GO" id="GO:0051539">
    <property type="term" value="F:4 iron, 4 sulfur cluster binding"/>
    <property type="evidence" value="ECO:0007669"/>
    <property type="project" value="UniProtKB-KW"/>
</dbReference>
<feature type="domain" description="4Fe-4S ferredoxin-type" evidence="8">
    <location>
        <begin position="15"/>
        <end position="41"/>
    </location>
</feature>
<dbReference type="PANTHER" id="PTHR43687:SF6">
    <property type="entry name" value="L-ASPARTATE SEMIALDEHYDE SULFURTRANSFERASE IRON-SULFUR SUBUNIT"/>
    <property type="match status" value="1"/>
</dbReference>
<name>A0A2M9A6W8_9BACT</name>
<dbReference type="SUPFAM" id="SSF54862">
    <property type="entry name" value="4Fe-4S ferredoxins"/>
    <property type="match status" value="1"/>
</dbReference>
<keyword evidence="2" id="KW-0004">4Fe-4S</keyword>
<dbReference type="InterPro" id="IPR017900">
    <property type="entry name" value="4Fe4S_Fe_S_CS"/>
</dbReference>
<evidence type="ECO:0000313" key="9">
    <source>
        <dbReference type="EMBL" id="PJJ41398.1"/>
    </source>
</evidence>
<evidence type="ECO:0000256" key="3">
    <source>
        <dbReference type="ARBA" id="ARBA00022723"/>
    </source>
</evidence>
<dbReference type="InterPro" id="IPR017896">
    <property type="entry name" value="4Fe4S_Fe-S-bd"/>
</dbReference>
<dbReference type="Pfam" id="PF12837">
    <property type="entry name" value="Fer4_6"/>
    <property type="match status" value="1"/>
</dbReference>
<dbReference type="GO" id="GO:0046872">
    <property type="term" value="F:metal ion binding"/>
    <property type="evidence" value="ECO:0007669"/>
    <property type="project" value="UniProtKB-KW"/>
</dbReference>
<proteinExistence type="predicted"/>
<organism evidence="9 10">
    <name type="scientific">Hallerella succinigenes</name>
    <dbReference type="NCBI Taxonomy" id="1896222"/>
    <lineage>
        <taxon>Bacteria</taxon>
        <taxon>Pseudomonadati</taxon>
        <taxon>Fibrobacterota</taxon>
        <taxon>Fibrobacteria</taxon>
        <taxon>Fibrobacterales</taxon>
        <taxon>Fibrobacteraceae</taxon>
        <taxon>Hallerella</taxon>
    </lineage>
</organism>
<keyword evidence="6" id="KW-0408">Iron</keyword>
<evidence type="ECO:0000256" key="2">
    <source>
        <dbReference type="ARBA" id="ARBA00022485"/>
    </source>
</evidence>
<dbReference type="PROSITE" id="PS51379">
    <property type="entry name" value="4FE4S_FER_2"/>
    <property type="match status" value="2"/>
</dbReference>
<evidence type="ECO:0000256" key="6">
    <source>
        <dbReference type="ARBA" id="ARBA00023004"/>
    </source>
</evidence>
<dbReference type="Gene3D" id="3.30.70.20">
    <property type="match status" value="2"/>
</dbReference>
<keyword evidence="3" id="KW-0479">Metal-binding</keyword>
<dbReference type="AlphaFoldDB" id="A0A2M9A6W8"/>
<protein>
    <submittedName>
        <fullName evidence="9">4Fe-4S binding protein</fullName>
    </submittedName>
</protein>
<dbReference type="PROSITE" id="PS00198">
    <property type="entry name" value="4FE4S_FER_1"/>
    <property type="match status" value="1"/>
</dbReference>
<dbReference type="InterPro" id="IPR050572">
    <property type="entry name" value="Fe-S_Ferredoxin"/>
</dbReference>
<keyword evidence="7" id="KW-0411">Iron-sulfur</keyword>
<dbReference type="Pfam" id="PF00037">
    <property type="entry name" value="Fer4"/>
    <property type="match status" value="1"/>
</dbReference>
<gene>
    <name evidence="9" type="ORF">BGX16_1363</name>
</gene>
<evidence type="ECO:0000313" key="10">
    <source>
        <dbReference type="Proteomes" id="UP000231134"/>
    </source>
</evidence>
<evidence type="ECO:0000256" key="7">
    <source>
        <dbReference type="ARBA" id="ARBA00023014"/>
    </source>
</evidence>
<feature type="domain" description="4Fe-4S ferredoxin-type" evidence="8">
    <location>
        <begin position="44"/>
        <end position="73"/>
    </location>
</feature>
<dbReference type="PANTHER" id="PTHR43687">
    <property type="entry name" value="ADENYLYLSULFATE REDUCTASE, BETA SUBUNIT"/>
    <property type="match status" value="1"/>
</dbReference>